<proteinExistence type="predicted"/>
<dbReference type="SUPFAM" id="SSF141452">
    <property type="entry name" value="Hcp1-like"/>
    <property type="match status" value="1"/>
</dbReference>
<dbReference type="EMBL" id="CP012673">
    <property type="protein sequence ID" value="AUX44724.1"/>
    <property type="molecule type" value="Genomic_DNA"/>
</dbReference>
<dbReference type="AlphaFoldDB" id="A0A2L0EZI9"/>
<dbReference type="RefSeq" id="WP_104983208.1">
    <property type="nucleotide sequence ID" value="NZ_CP012673.1"/>
</dbReference>
<dbReference type="Gene3D" id="2.30.110.20">
    <property type="entry name" value="Hcp1-like"/>
    <property type="match status" value="1"/>
</dbReference>
<protein>
    <submittedName>
        <fullName evidence="1">Uncharacterized protein</fullName>
    </submittedName>
</protein>
<dbReference type="Proteomes" id="UP000238348">
    <property type="component" value="Chromosome"/>
</dbReference>
<dbReference type="PANTHER" id="PTHR34319:SF6">
    <property type="entry name" value="MAJOR EXPORTED PROTEIN"/>
    <property type="match status" value="1"/>
</dbReference>
<dbReference type="InterPro" id="IPR036624">
    <property type="entry name" value="Hcp1-lik_sf"/>
</dbReference>
<evidence type="ECO:0000313" key="1">
    <source>
        <dbReference type="EMBL" id="AUX44724.1"/>
    </source>
</evidence>
<sequence>MALQAYLKLTGQKQGEIKGSITQAGRKEKIGVIAVHHQITSPRDPATGLPSGKRQHKPLVITKELDKSSPLLYQALVTNEVISDWELMFYSSGISAQKAMGNEQNHYTIKLVNATISNIEFFMEHTRKAAAGGTSGLDLQVQTPEYEKVAFTYQKIIWTWIDGGVTAEDDWESPT</sequence>
<gene>
    <name evidence="1" type="ORF">SOCE26_061910</name>
</gene>
<organism evidence="1 2">
    <name type="scientific">Sorangium cellulosum</name>
    <name type="common">Polyangium cellulosum</name>
    <dbReference type="NCBI Taxonomy" id="56"/>
    <lineage>
        <taxon>Bacteria</taxon>
        <taxon>Pseudomonadati</taxon>
        <taxon>Myxococcota</taxon>
        <taxon>Polyangia</taxon>
        <taxon>Polyangiales</taxon>
        <taxon>Polyangiaceae</taxon>
        <taxon>Sorangium</taxon>
    </lineage>
</organism>
<name>A0A2L0EZI9_SORCE</name>
<dbReference type="Pfam" id="PF05638">
    <property type="entry name" value="T6SS_HCP"/>
    <property type="match status" value="1"/>
</dbReference>
<reference evidence="1 2" key="1">
    <citation type="submission" date="2015-09" db="EMBL/GenBank/DDBJ databases">
        <title>Sorangium comparison.</title>
        <authorList>
            <person name="Zaburannyi N."/>
            <person name="Bunk B."/>
            <person name="Overmann J."/>
            <person name="Mueller R."/>
        </authorList>
    </citation>
    <scope>NUCLEOTIDE SEQUENCE [LARGE SCALE GENOMIC DNA]</scope>
    <source>
        <strain evidence="1 2">So ce26</strain>
    </source>
</reference>
<evidence type="ECO:0000313" key="2">
    <source>
        <dbReference type="Proteomes" id="UP000238348"/>
    </source>
</evidence>
<dbReference type="OrthoDB" id="119701at2"/>
<dbReference type="InterPro" id="IPR052947">
    <property type="entry name" value="T6SS_Hcp1_domain"/>
</dbReference>
<dbReference type="NCBIfam" id="TIGR03344">
    <property type="entry name" value="VI_effect_Hcp1"/>
    <property type="match status" value="1"/>
</dbReference>
<dbReference type="InterPro" id="IPR008514">
    <property type="entry name" value="T6SS_Hcp"/>
</dbReference>
<accession>A0A2L0EZI9</accession>
<dbReference type="PANTHER" id="PTHR34319">
    <property type="entry name" value="MAJOR EXPORTED PROTEIN"/>
    <property type="match status" value="1"/>
</dbReference>